<dbReference type="EMBL" id="CP097331">
    <property type="protein sequence ID" value="URF07523.1"/>
    <property type="molecule type" value="Genomic_DNA"/>
</dbReference>
<dbReference type="EMBL" id="VCIZ01000008">
    <property type="protein sequence ID" value="TSP11849.1"/>
    <property type="molecule type" value="Genomic_DNA"/>
</dbReference>
<dbReference type="GO" id="GO:0046819">
    <property type="term" value="P:protein secretion by the type V secretion system"/>
    <property type="evidence" value="ECO:0007669"/>
    <property type="project" value="TreeGrafter"/>
</dbReference>
<keyword evidence="1" id="KW-1134">Transmembrane beta strand</keyword>
<keyword evidence="3" id="KW-0998">Cell outer membrane</keyword>
<dbReference type="PANTHER" id="PTHR34597:SF6">
    <property type="entry name" value="BLR6126 PROTEIN"/>
    <property type="match status" value="1"/>
</dbReference>
<dbReference type="PANTHER" id="PTHR34597">
    <property type="entry name" value="SLR1661 PROTEIN"/>
    <property type="match status" value="1"/>
</dbReference>
<name>A0AAE9I693_9BURK</name>
<evidence type="ECO:0000259" key="5">
    <source>
        <dbReference type="Pfam" id="PF08479"/>
    </source>
</evidence>
<evidence type="ECO:0000256" key="3">
    <source>
        <dbReference type="ARBA" id="ARBA00023237"/>
    </source>
</evidence>
<dbReference type="GO" id="GO:0098046">
    <property type="term" value="C:type V protein secretion system complex"/>
    <property type="evidence" value="ECO:0007669"/>
    <property type="project" value="TreeGrafter"/>
</dbReference>
<accession>A0AAE9I693</accession>
<keyword evidence="1" id="KW-0472">Membrane</keyword>
<dbReference type="Pfam" id="PF08479">
    <property type="entry name" value="POTRA_2"/>
    <property type="match status" value="1"/>
</dbReference>
<evidence type="ECO:0000256" key="1">
    <source>
        <dbReference type="ARBA" id="ARBA00022452"/>
    </source>
</evidence>
<dbReference type="InterPro" id="IPR051544">
    <property type="entry name" value="TPS_OM_transporter"/>
</dbReference>
<evidence type="ECO:0000313" key="7">
    <source>
        <dbReference type="EMBL" id="URF07523.1"/>
    </source>
</evidence>
<dbReference type="Proteomes" id="UP000318943">
    <property type="component" value="Unassembled WGS sequence"/>
</dbReference>
<dbReference type="Gene3D" id="3.10.20.310">
    <property type="entry name" value="membrane protein fhac"/>
    <property type="match status" value="1"/>
</dbReference>
<evidence type="ECO:0000259" key="4">
    <source>
        <dbReference type="Pfam" id="PF03865"/>
    </source>
</evidence>
<protein>
    <submittedName>
        <fullName evidence="7">ShlB/FhaC/HecB family hemolysin secretion/activation protein</fullName>
    </submittedName>
</protein>
<evidence type="ECO:0000313" key="6">
    <source>
        <dbReference type="EMBL" id="TSP11849.1"/>
    </source>
</evidence>
<dbReference type="KEGG" id="ccam:M5D45_20205"/>
<keyword evidence="8" id="KW-1185">Reference proteome</keyword>
<evidence type="ECO:0000313" key="9">
    <source>
        <dbReference type="Proteomes" id="UP001056132"/>
    </source>
</evidence>
<dbReference type="GO" id="GO:0008320">
    <property type="term" value="F:protein transmembrane transporter activity"/>
    <property type="evidence" value="ECO:0007669"/>
    <property type="project" value="TreeGrafter"/>
</dbReference>
<dbReference type="RefSeq" id="WP_144198537.1">
    <property type="nucleotide sequence ID" value="NZ_CP097331.1"/>
</dbReference>
<proteinExistence type="predicted"/>
<dbReference type="Proteomes" id="UP001056132">
    <property type="component" value="Chromosome 2"/>
</dbReference>
<keyword evidence="2" id="KW-0812">Transmembrane</keyword>
<feature type="domain" description="Polypeptide-transport-associated ShlB-type" evidence="5">
    <location>
        <begin position="49"/>
        <end position="122"/>
    </location>
</feature>
<reference evidence="7" key="2">
    <citation type="journal article" date="2022" name="Microbiol. Resour. Announc.">
        <title>Genome Sequence of Cupriavidus campinensis Strain G5, a Member of a Bacterial Consortium Capable of Polyethylene Degradation.</title>
        <authorList>
            <person name="Schneider B."/>
            <person name="Pfeiffer F."/>
            <person name="Dyall-Smith M."/>
            <person name="Kunte H.J."/>
        </authorList>
    </citation>
    <scope>NUCLEOTIDE SEQUENCE</scope>
    <source>
        <strain evidence="7">G5</strain>
    </source>
</reference>
<dbReference type="Gene3D" id="2.40.160.50">
    <property type="entry name" value="membrane protein fhac: a member of the omp85/tpsb transporter family"/>
    <property type="match status" value="1"/>
</dbReference>
<dbReference type="InterPro" id="IPR013686">
    <property type="entry name" value="Polypept-transport_assoc_ShlB"/>
</dbReference>
<feature type="domain" description="Haemolysin activator HlyB C-terminal" evidence="4">
    <location>
        <begin position="185"/>
        <end position="503"/>
    </location>
</feature>
<gene>
    <name evidence="6" type="ORF">FGG12_15035</name>
    <name evidence="7" type="ORF">M5D45_20205</name>
</gene>
<organism evidence="7 9">
    <name type="scientific">Cupriavidus campinensis</name>
    <dbReference type="NCBI Taxonomy" id="151783"/>
    <lineage>
        <taxon>Bacteria</taxon>
        <taxon>Pseudomonadati</taxon>
        <taxon>Pseudomonadota</taxon>
        <taxon>Betaproteobacteria</taxon>
        <taxon>Burkholderiales</taxon>
        <taxon>Burkholderiaceae</taxon>
        <taxon>Cupriavidus</taxon>
    </lineage>
</organism>
<reference evidence="6 8" key="1">
    <citation type="submission" date="2019-05" db="EMBL/GenBank/DDBJ databases">
        <title>Whole genome sequence analysis of Cupriavidus campinensis S14E4C strain.</title>
        <authorList>
            <person name="Abbaszade G."/>
            <person name="Szabo A."/>
            <person name="Toumi M."/>
            <person name="Toth E."/>
        </authorList>
    </citation>
    <scope>NUCLEOTIDE SEQUENCE [LARGE SCALE GENOMIC DNA]</scope>
    <source>
        <strain evidence="6 8">S14E4C</strain>
    </source>
</reference>
<dbReference type="AlphaFoldDB" id="A0AAE9I693"/>
<evidence type="ECO:0000313" key="8">
    <source>
        <dbReference type="Proteomes" id="UP000318943"/>
    </source>
</evidence>
<dbReference type="InterPro" id="IPR005565">
    <property type="entry name" value="Hemolysn_activator_HlyB_C"/>
</dbReference>
<evidence type="ECO:0000256" key="2">
    <source>
        <dbReference type="ARBA" id="ARBA00022692"/>
    </source>
</evidence>
<dbReference type="Pfam" id="PF03865">
    <property type="entry name" value="ShlB"/>
    <property type="match status" value="1"/>
</dbReference>
<reference evidence="7" key="3">
    <citation type="submission" date="2022-05" db="EMBL/GenBank/DDBJ databases">
        <authorList>
            <person name="Kunte H.-J."/>
        </authorList>
    </citation>
    <scope>NUCLEOTIDE SEQUENCE</scope>
    <source>
        <strain evidence="7">G5</strain>
    </source>
</reference>
<sequence length="541" mass="58160">MHDVKKNGPPSSWSAVWLAVIGLGTPGLAGAQQAAVATAATAETARRVNVNEYIVRGNTVLDVRSIERAVRPFLGPDRTMQDIEGARDALTAAYQAKGYQSVYVELPEQQVSGGIVFLQVSETRVGRVRVVGTEYNSPREVREQVPALKEGAVPDFTQVQAELTAVNRGAKRQVAPLVRQGSLPGTMDVDLKVDDSSPWRASVGLNNDYSPDTEALRATASLGHDNLWQLGHSASLSVFGAPQDMNQTKVFSGSYVAPFRGTNWSVEASGYKSDSNVATVGGTSVLGKGHSVGVKGTYTVPDTGAWWHALSLGVDFKDNQETTRLGSASDNVPLKYAPITLSYSGFTQSERGQYGLNIALVSGTRSFLGYGSNWEQFDYKRYKASPSFTVLKADTTGSYSFPGNTQLAWRLAGQITDSPLVSSEQIAAGGMNSVRGYLSAEATGDYGVVGSLELRAPPLPFFPTVVEDWRVYAFVDGGQLRLREPLPEQESTFSLASAGLGTSFRLGQQVTGRLDLGFPLKAGPRTERFDPRLNFSVTASY</sequence>